<proteinExistence type="predicted"/>
<feature type="region of interest" description="Disordered" evidence="1">
    <location>
        <begin position="19"/>
        <end position="51"/>
    </location>
</feature>
<evidence type="ECO:0000313" key="3">
    <source>
        <dbReference type="Proteomes" id="UP001278766"/>
    </source>
</evidence>
<feature type="compositionally biased region" description="Basic and acidic residues" evidence="1">
    <location>
        <begin position="30"/>
        <end position="39"/>
    </location>
</feature>
<dbReference type="GeneID" id="87835834"/>
<sequence length="214" mass="23789">MGIVMVWNCSQKTILATQPASPCPTRRGQIVRDHSKEPSARSVPITKQKRPGAGAKAACRWPLTYALKFRAKSVILSSDALCRHTPWRELNKAVPSAPSSILSASTALVRSPKLKPESLRGREDTLATQPFFRLRIAFGWVSQQREMPILSSPRKTNPLRTTPDICSLRTSQAFPRVDPRSEPALSLQRVREVCLRRPHHTFVSMPSMSSAVLG</sequence>
<keyword evidence="3" id="KW-1185">Reference proteome</keyword>
<evidence type="ECO:0000313" key="2">
    <source>
        <dbReference type="EMBL" id="KAK3294051.1"/>
    </source>
</evidence>
<dbReference type="RefSeq" id="XP_062657565.1">
    <property type="nucleotide sequence ID" value="XM_062798886.1"/>
</dbReference>
<reference evidence="2" key="2">
    <citation type="submission" date="2023-06" db="EMBL/GenBank/DDBJ databases">
        <authorList>
            <consortium name="Lawrence Berkeley National Laboratory"/>
            <person name="Haridas S."/>
            <person name="Hensen N."/>
            <person name="Bonometti L."/>
            <person name="Westerberg I."/>
            <person name="Brannstrom I.O."/>
            <person name="Guillou S."/>
            <person name="Cros-Aarteil S."/>
            <person name="Calhoun S."/>
            <person name="Kuo A."/>
            <person name="Mondo S."/>
            <person name="Pangilinan J."/>
            <person name="Riley R."/>
            <person name="Labutti K."/>
            <person name="Andreopoulos B."/>
            <person name="Lipzen A."/>
            <person name="Chen C."/>
            <person name="Yanf M."/>
            <person name="Daum C."/>
            <person name="Ng V."/>
            <person name="Clum A."/>
            <person name="Steindorff A."/>
            <person name="Ohm R."/>
            <person name="Martin F."/>
            <person name="Silar P."/>
            <person name="Natvig D."/>
            <person name="Lalanne C."/>
            <person name="Gautier V."/>
            <person name="Ament-Velasquez S.L."/>
            <person name="Kruys A."/>
            <person name="Hutchinson M.I."/>
            <person name="Powell A.J."/>
            <person name="Barry K."/>
            <person name="Miller A.N."/>
            <person name="Grigoriev I.V."/>
            <person name="Debuchy R."/>
            <person name="Gladieux P."/>
            <person name="Thoren M.H."/>
            <person name="Johannesson H."/>
        </authorList>
    </citation>
    <scope>NUCLEOTIDE SEQUENCE</scope>
    <source>
        <strain evidence="2">CBS 168.71</strain>
    </source>
</reference>
<dbReference type="EMBL" id="JAUEPN010000005">
    <property type="protein sequence ID" value="KAK3294051.1"/>
    <property type="molecule type" value="Genomic_DNA"/>
</dbReference>
<comment type="caution">
    <text evidence="2">The sequence shown here is derived from an EMBL/GenBank/DDBJ whole genome shotgun (WGS) entry which is preliminary data.</text>
</comment>
<evidence type="ECO:0000256" key="1">
    <source>
        <dbReference type="SAM" id="MobiDB-lite"/>
    </source>
</evidence>
<organism evidence="2 3">
    <name type="scientific">Chaetomium fimeti</name>
    <dbReference type="NCBI Taxonomy" id="1854472"/>
    <lineage>
        <taxon>Eukaryota</taxon>
        <taxon>Fungi</taxon>
        <taxon>Dikarya</taxon>
        <taxon>Ascomycota</taxon>
        <taxon>Pezizomycotina</taxon>
        <taxon>Sordariomycetes</taxon>
        <taxon>Sordariomycetidae</taxon>
        <taxon>Sordariales</taxon>
        <taxon>Chaetomiaceae</taxon>
        <taxon>Chaetomium</taxon>
    </lineage>
</organism>
<gene>
    <name evidence="2" type="ORF">B0H64DRAFT_179341</name>
</gene>
<reference evidence="2" key="1">
    <citation type="journal article" date="2023" name="Mol. Phylogenet. Evol.">
        <title>Genome-scale phylogeny and comparative genomics of the fungal order Sordariales.</title>
        <authorList>
            <person name="Hensen N."/>
            <person name="Bonometti L."/>
            <person name="Westerberg I."/>
            <person name="Brannstrom I.O."/>
            <person name="Guillou S."/>
            <person name="Cros-Aarteil S."/>
            <person name="Calhoun S."/>
            <person name="Haridas S."/>
            <person name="Kuo A."/>
            <person name="Mondo S."/>
            <person name="Pangilinan J."/>
            <person name="Riley R."/>
            <person name="LaButti K."/>
            <person name="Andreopoulos B."/>
            <person name="Lipzen A."/>
            <person name="Chen C."/>
            <person name="Yan M."/>
            <person name="Daum C."/>
            <person name="Ng V."/>
            <person name="Clum A."/>
            <person name="Steindorff A."/>
            <person name="Ohm R.A."/>
            <person name="Martin F."/>
            <person name="Silar P."/>
            <person name="Natvig D.O."/>
            <person name="Lalanne C."/>
            <person name="Gautier V."/>
            <person name="Ament-Velasquez S.L."/>
            <person name="Kruys A."/>
            <person name="Hutchinson M.I."/>
            <person name="Powell A.J."/>
            <person name="Barry K."/>
            <person name="Miller A.N."/>
            <person name="Grigoriev I.V."/>
            <person name="Debuchy R."/>
            <person name="Gladieux P."/>
            <person name="Hiltunen Thoren M."/>
            <person name="Johannesson H."/>
        </authorList>
    </citation>
    <scope>NUCLEOTIDE SEQUENCE</scope>
    <source>
        <strain evidence="2">CBS 168.71</strain>
    </source>
</reference>
<protein>
    <submittedName>
        <fullName evidence="2">Uncharacterized protein</fullName>
    </submittedName>
</protein>
<name>A0AAE0HEA3_9PEZI</name>
<dbReference type="AlphaFoldDB" id="A0AAE0HEA3"/>
<accession>A0AAE0HEA3</accession>
<dbReference type="Proteomes" id="UP001278766">
    <property type="component" value="Unassembled WGS sequence"/>
</dbReference>